<evidence type="ECO:0000313" key="2">
    <source>
        <dbReference type="Proteomes" id="UP000018906"/>
    </source>
</evidence>
<accession>A0ABC9UXZ8</accession>
<dbReference type="Proteomes" id="UP000018906">
    <property type="component" value="Unassembled WGS sequence"/>
</dbReference>
<organism evidence="1 2">
    <name type="scientific">Acinetobacter baumannii UH5307</name>
    <dbReference type="NCBI Taxonomy" id="1398973"/>
    <lineage>
        <taxon>Bacteria</taxon>
        <taxon>Pseudomonadati</taxon>
        <taxon>Pseudomonadota</taxon>
        <taxon>Gammaproteobacteria</taxon>
        <taxon>Moraxellales</taxon>
        <taxon>Moraxellaceae</taxon>
        <taxon>Acinetobacter</taxon>
        <taxon>Acinetobacter calcoaceticus/baumannii complex</taxon>
    </lineage>
</organism>
<comment type="caution">
    <text evidence="1">The sequence shown here is derived from an EMBL/GenBank/DDBJ whole genome shotgun (WGS) entry which is preliminary data.</text>
</comment>
<reference evidence="1 2" key="1">
    <citation type="journal article" date="2014" name="MBio">
        <title>New insights into dissemination and variation of the health care-associated pathogen Acinetobacter baumannii from genomic analysis.</title>
        <authorList>
            <person name="Wright M.S."/>
            <person name="Haft D.H."/>
            <person name="Harkins D.M."/>
            <person name="Perez F."/>
            <person name="Hujer K.M."/>
            <person name="Bajaksouzian S."/>
            <person name="Benard M.F."/>
            <person name="Jacobs M.R."/>
            <person name="Bonomo R.A."/>
            <person name="Adams M.D."/>
        </authorList>
    </citation>
    <scope>NUCLEOTIDE SEQUENCE [LARGE SCALE GENOMIC DNA]</scope>
    <source>
        <strain evidence="1 2">UH5307</strain>
    </source>
</reference>
<protein>
    <submittedName>
        <fullName evidence="1">Uncharacterized protein</fullName>
    </submittedName>
</protein>
<name>A0ABC9UXZ8_ACIBA</name>
<dbReference type="EMBL" id="AYFO01000113">
    <property type="protein sequence ID" value="ETQ80053.1"/>
    <property type="molecule type" value="Genomic_DNA"/>
</dbReference>
<dbReference type="AlphaFoldDB" id="A0ABC9UXZ8"/>
<evidence type="ECO:0000313" key="1">
    <source>
        <dbReference type="EMBL" id="ETQ80053.1"/>
    </source>
</evidence>
<sequence length="54" mass="6074">MSPNTTADIDSVIELHSHDFRVVSKEPRFAISGRLDHFEVGCSYWSDNESTTTS</sequence>
<proteinExistence type="predicted"/>
<gene>
    <name evidence="1" type="ORF">P669_2884</name>
</gene>